<feature type="compositionally biased region" description="Basic and acidic residues" evidence="1">
    <location>
        <begin position="143"/>
        <end position="154"/>
    </location>
</feature>
<keyword evidence="3" id="KW-1185">Reference proteome</keyword>
<accession>A0A6A6SYV3</accession>
<name>A0A6A6SYV3_9PLEO</name>
<dbReference type="Proteomes" id="UP000799324">
    <property type="component" value="Unassembled WGS sequence"/>
</dbReference>
<evidence type="ECO:0000313" key="2">
    <source>
        <dbReference type="EMBL" id="KAF2652151.1"/>
    </source>
</evidence>
<organism evidence="2 3">
    <name type="scientific">Lophiostoma macrostomum CBS 122681</name>
    <dbReference type="NCBI Taxonomy" id="1314788"/>
    <lineage>
        <taxon>Eukaryota</taxon>
        <taxon>Fungi</taxon>
        <taxon>Dikarya</taxon>
        <taxon>Ascomycota</taxon>
        <taxon>Pezizomycotina</taxon>
        <taxon>Dothideomycetes</taxon>
        <taxon>Pleosporomycetidae</taxon>
        <taxon>Pleosporales</taxon>
        <taxon>Lophiostomataceae</taxon>
        <taxon>Lophiostoma</taxon>
    </lineage>
</organism>
<gene>
    <name evidence="2" type="ORF">K491DRAFT_781356</name>
</gene>
<feature type="region of interest" description="Disordered" evidence="1">
    <location>
        <begin position="1"/>
        <end position="30"/>
    </location>
</feature>
<reference evidence="2" key="1">
    <citation type="journal article" date="2020" name="Stud. Mycol.">
        <title>101 Dothideomycetes genomes: a test case for predicting lifestyles and emergence of pathogens.</title>
        <authorList>
            <person name="Haridas S."/>
            <person name="Albert R."/>
            <person name="Binder M."/>
            <person name="Bloem J."/>
            <person name="Labutti K."/>
            <person name="Salamov A."/>
            <person name="Andreopoulos B."/>
            <person name="Baker S."/>
            <person name="Barry K."/>
            <person name="Bills G."/>
            <person name="Bluhm B."/>
            <person name="Cannon C."/>
            <person name="Castanera R."/>
            <person name="Culley D."/>
            <person name="Daum C."/>
            <person name="Ezra D."/>
            <person name="Gonzalez J."/>
            <person name="Henrissat B."/>
            <person name="Kuo A."/>
            <person name="Liang C."/>
            <person name="Lipzen A."/>
            <person name="Lutzoni F."/>
            <person name="Magnuson J."/>
            <person name="Mondo S."/>
            <person name="Nolan M."/>
            <person name="Ohm R."/>
            <person name="Pangilinan J."/>
            <person name="Park H.-J."/>
            <person name="Ramirez L."/>
            <person name="Alfaro M."/>
            <person name="Sun H."/>
            <person name="Tritt A."/>
            <person name="Yoshinaga Y."/>
            <person name="Zwiers L.-H."/>
            <person name="Turgeon B."/>
            <person name="Goodwin S."/>
            <person name="Spatafora J."/>
            <person name="Crous P."/>
            <person name="Grigoriev I."/>
        </authorList>
    </citation>
    <scope>NUCLEOTIDE SEQUENCE</scope>
    <source>
        <strain evidence="2">CBS 122681</strain>
    </source>
</reference>
<evidence type="ECO:0000256" key="1">
    <source>
        <dbReference type="SAM" id="MobiDB-lite"/>
    </source>
</evidence>
<sequence>MSWSYDLQPPARGTRYDTDWTNQRRGSNYAEYAEIPYDPEGSDIGDQPEAEEEEVVVEETEMTLDEILQDCEIDKTNQRERLKDVETDMIQSESELTRVRYQYRHMCKELDDLKNKMEEERNRWYELKRASRDLKKNLRNIERRRQEAMKENQTSERVYQRQATDQGYYAATASRRR</sequence>
<proteinExistence type="predicted"/>
<feature type="region of interest" description="Disordered" evidence="1">
    <location>
        <begin position="143"/>
        <end position="177"/>
    </location>
</feature>
<feature type="compositionally biased region" description="Polar residues" evidence="1">
    <location>
        <begin position="155"/>
        <end position="165"/>
    </location>
</feature>
<protein>
    <submittedName>
        <fullName evidence="2">Uncharacterized protein</fullName>
    </submittedName>
</protein>
<dbReference type="EMBL" id="MU004409">
    <property type="protein sequence ID" value="KAF2652151.1"/>
    <property type="molecule type" value="Genomic_DNA"/>
</dbReference>
<dbReference type="AlphaFoldDB" id="A0A6A6SYV3"/>
<evidence type="ECO:0000313" key="3">
    <source>
        <dbReference type="Proteomes" id="UP000799324"/>
    </source>
</evidence>